<evidence type="ECO:0000313" key="3">
    <source>
        <dbReference type="Proteomes" id="UP001501414"/>
    </source>
</evidence>
<protein>
    <recommendedName>
        <fullName evidence="4">Chaplin domain-containing protein</fullName>
    </recommendedName>
</protein>
<evidence type="ECO:0000313" key="2">
    <source>
        <dbReference type="EMBL" id="GAA1384094.1"/>
    </source>
</evidence>
<keyword evidence="1" id="KW-0732">Signal</keyword>
<dbReference type="EMBL" id="BAAAJK010000005">
    <property type="protein sequence ID" value="GAA1384094.1"/>
    <property type="molecule type" value="Genomic_DNA"/>
</dbReference>
<comment type="caution">
    <text evidence="2">The sequence shown here is derived from an EMBL/GenBank/DDBJ whole genome shotgun (WGS) entry which is preliminary data.</text>
</comment>
<organism evidence="2 3">
    <name type="scientific">Pseudonocardia kongjuensis</name>
    <dbReference type="NCBI Taxonomy" id="102227"/>
    <lineage>
        <taxon>Bacteria</taxon>
        <taxon>Bacillati</taxon>
        <taxon>Actinomycetota</taxon>
        <taxon>Actinomycetes</taxon>
        <taxon>Pseudonocardiales</taxon>
        <taxon>Pseudonocardiaceae</taxon>
        <taxon>Pseudonocardia</taxon>
    </lineage>
</organism>
<accession>A0ABN1XM15</accession>
<feature type="chain" id="PRO_5045193768" description="Chaplin domain-containing protein" evidence="1">
    <location>
        <begin position="46"/>
        <end position="115"/>
    </location>
</feature>
<gene>
    <name evidence="2" type="ORF">GCM10009613_14390</name>
</gene>
<proteinExistence type="predicted"/>
<evidence type="ECO:0000256" key="1">
    <source>
        <dbReference type="SAM" id="SignalP"/>
    </source>
</evidence>
<feature type="signal peptide" evidence="1">
    <location>
        <begin position="1"/>
        <end position="45"/>
    </location>
</feature>
<evidence type="ECO:0008006" key="4">
    <source>
        <dbReference type="Google" id="ProtNLM"/>
    </source>
</evidence>
<dbReference type="Proteomes" id="UP001501414">
    <property type="component" value="Unassembled WGS sequence"/>
</dbReference>
<keyword evidence="3" id="KW-1185">Reference proteome</keyword>
<reference evidence="2 3" key="1">
    <citation type="journal article" date="2019" name="Int. J. Syst. Evol. Microbiol.">
        <title>The Global Catalogue of Microorganisms (GCM) 10K type strain sequencing project: providing services to taxonomists for standard genome sequencing and annotation.</title>
        <authorList>
            <consortium name="The Broad Institute Genomics Platform"/>
            <consortium name="The Broad Institute Genome Sequencing Center for Infectious Disease"/>
            <person name="Wu L."/>
            <person name="Ma J."/>
        </authorList>
    </citation>
    <scope>NUCLEOTIDE SEQUENCE [LARGE SCALE GENOMIC DNA]</scope>
    <source>
        <strain evidence="2 3">JCM 11896</strain>
    </source>
</reference>
<name>A0ABN1XM15_9PSEU</name>
<sequence>MRTALVRHVRPTGHTIGERDMRRKLAVTGIAVVAALVAFSPLASAAPATDGDGDGDSFVQDVGNTRGDQFGLVNLDDVNVLNNVDVCPGINAAVGNVLGILGGGAAQNRDNPTSC</sequence>